<evidence type="ECO:0000256" key="1">
    <source>
        <dbReference type="ARBA" id="ARBA00004370"/>
    </source>
</evidence>
<keyword evidence="4 6" id="KW-1133">Transmembrane helix</keyword>
<dbReference type="GO" id="GO:0016020">
    <property type="term" value="C:membrane"/>
    <property type="evidence" value="ECO:0007669"/>
    <property type="project" value="UniProtKB-SubCell"/>
</dbReference>
<reference evidence="8" key="1">
    <citation type="submission" date="2014-09" db="EMBL/GenBank/DDBJ databases">
        <authorList>
            <person name="Sharma Rahul"/>
            <person name="Thines Marco"/>
        </authorList>
    </citation>
    <scope>NUCLEOTIDE SEQUENCE [LARGE SCALE GENOMIC DNA]</scope>
</reference>
<evidence type="ECO:0000256" key="6">
    <source>
        <dbReference type="SAM" id="Phobius"/>
    </source>
</evidence>
<dbReference type="PANTHER" id="PTHR21659:SF42">
    <property type="entry name" value="UPF0057 MEMBRANE PROTEIN ZK632.10-RELATED"/>
    <property type="match status" value="1"/>
</dbReference>
<accession>A0A0P1ACR4</accession>
<proteinExistence type="inferred from homology"/>
<evidence type="ECO:0000256" key="4">
    <source>
        <dbReference type="ARBA" id="ARBA00022989"/>
    </source>
</evidence>
<dbReference type="PROSITE" id="PS01309">
    <property type="entry name" value="UPF0057"/>
    <property type="match status" value="1"/>
</dbReference>
<dbReference type="Pfam" id="PF01679">
    <property type="entry name" value="Pmp3"/>
    <property type="match status" value="1"/>
</dbReference>
<protein>
    <submittedName>
        <fullName evidence="7">Protein ric1</fullName>
    </submittedName>
</protein>
<organism evidence="7 8">
    <name type="scientific">Plasmopara halstedii</name>
    <name type="common">Downy mildew of sunflower</name>
    <dbReference type="NCBI Taxonomy" id="4781"/>
    <lineage>
        <taxon>Eukaryota</taxon>
        <taxon>Sar</taxon>
        <taxon>Stramenopiles</taxon>
        <taxon>Oomycota</taxon>
        <taxon>Peronosporomycetes</taxon>
        <taxon>Peronosporales</taxon>
        <taxon>Peronosporaceae</taxon>
        <taxon>Plasmopara</taxon>
    </lineage>
</organism>
<dbReference type="OrthoDB" id="2802411at2759"/>
<comment type="subcellular location">
    <subcellularLocation>
        <location evidence="1">Membrane</location>
    </subcellularLocation>
</comment>
<dbReference type="InterPro" id="IPR000612">
    <property type="entry name" value="PMP3"/>
</dbReference>
<feature type="transmembrane region" description="Helical" evidence="6">
    <location>
        <begin position="32"/>
        <end position="55"/>
    </location>
</feature>
<dbReference type="GeneID" id="36403299"/>
<dbReference type="AlphaFoldDB" id="A0A0P1ACR4"/>
<dbReference type="PANTHER" id="PTHR21659">
    <property type="entry name" value="HYDROPHOBIC PROTEIN RCI2 LOW TEMPERATURE AND SALT RESPONSIVE PROTEIN LTI6 -RELATED"/>
    <property type="match status" value="1"/>
</dbReference>
<evidence type="ECO:0000256" key="2">
    <source>
        <dbReference type="ARBA" id="ARBA00009530"/>
    </source>
</evidence>
<sequence length="57" mass="6116">MAISCGDIPRLICSVIIPPVGVFFQVGCTKDLAINCLLTILGYIPGVIHAVYILIKE</sequence>
<name>A0A0P1ACR4_PLAHL</name>
<dbReference type="Proteomes" id="UP000054928">
    <property type="component" value="Unassembled WGS sequence"/>
</dbReference>
<dbReference type="OMA" id="STATFCE"/>
<evidence type="ECO:0000313" key="8">
    <source>
        <dbReference type="Proteomes" id="UP000054928"/>
    </source>
</evidence>
<keyword evidence="5 6" id="KW-0472">Membrane</keyword>
<evidence type="ECO:0000256" key="3">
    <source>
        <dbReference type="ARBA" id="ARBA00022692"/>
    </source>
</evidence>
<dbReference type="RefSeq" id="XP_024574525.1">
    <property type="nucleotide sequence ID" value="XM_024723561.1"/>
</dbReference>
<dbReference type="EMBL" id="CCYD01000321">
    <property type="protein sequence ID" value="CEG38156.1"/>
    <property type="molecule type" value="Genomic_DNA"/>
</dbReference>
<evidence type="ECO:0000313" key="7">
    <source>
        <dbReference type="EMBL" id="CEG38156.1"/>
    </source>
</evidence>
<comment type="similarity">
    <text evidence="2">Belongs to the UPF0057 (PMP3) family.</text>
</comment>
<keyword evidence="3 6" id="KW-0812">Transmembrane</keyword>
<evidence type="ECO:0000256" key="5">
    <source>
        <dbReference type="ARBA" id="ARBA00023136"/>
    </source>
</evidence>
<keyword evidence="8" id="KW-1185">Reference proteome</keyword>